<comment type="caution">
    <text evidence="1">The sequence shown here is derived from an EMBL/GenBank/DDBJ whole genome shotgun (WGS) entry which is preliminary data.</text>
</comment>
<dbReference type="PATRIC" id="fig|45074.5.peg.3742"/>
<protein>
    <submittedName>
        <fullName evidence="1">Uncharacterized protein</fullName>
    </submittedName>
</protein>
<proteinExistence type="predicted"/>
<keyword evidence="2" id="KW-1185">Reference proteome</keyword>
<dbReference type="AlphaFoldDB" id="A0A0W0YA67"/>
<name>A0A0W0YA67_9GAMM</name>
<dbReference type="Proteomes" id="UP000054703">
    <property type="component" value="Unassembled WGS sequence"/>
</dbReference>
<organism evidence="1 2">
    <name type="scientific">Legionella santicrucis</name>
    <dbReference type="NCBI Taxonomy" id="45074"/>
    <lineage>
        <taxon>Bacteria</taxon>
        <taxon>Pseudomonadati</taxon>
        <taxon>Pseudomonadota</taxon>
        <taxon>Gammaproteobacteria</taxon>
        <taxon>Legionellales</taxon>
        <taxon>Legionellaceae</taxon>
        <taxon>Legionella</taxon>
    </lineage>
</organism>
<gene>
    <name evidence="1" type="ORF">Lsan_3479</name>
</gene>
<dbReference type="EMBL" id="LNYU01000090">
    <property type="protein sequence ID" value="KTD53815.1"/>
    <property type="molecule type" value="Genomic_DNA"/>
</dbReference>
<sequence>MNLYVYEMSFKQDKSRFFSNSKEQKVIEKYYLFDQLNEARNHAISNAPKNVKNIKFYAAEIKAKSYSYNDQASSRKLSFSAKEPTWINDLNDLENLTPILTLVCVNNEWRTRVNNTITDVDIAEGASPNKHCCRLL</sequence>
<evidence type="ECO:0000313" key="2">
    <source>
        <dbReference type="Proteomes" id="UP000054703"/>
    </source>
</evidence>
<reference evidence="1 2" key="1">
    <citation type="submission" date="2015-11" db="EMBL/GenBank/DDBJ databases">
        <title>Genomic analysis of 38 Legionella species identifies large and diverse effector repertoires.</title>
        <authorList>
            <person name="Burstein D."/>
            <person name="Amaro F."/>
            <person name="Zusman T."/>
            <person name="Lifshitz Z."/>
            <person name="Cohen O."/>
            <person name="Gilbert J.A."/>
            <person name="Pupko T."/>
            <person name="Shuman H.A."/>
            <person name="Segal G."/>
        </authorList>
    </citation>
    <scope>NUCLEOTIDE SEQUENCE [LARGE SCALE GENOMIC DNA]</scope>
    <source>
        <strain evidence="1 2">SC-63-C7</strain>
    </source>
</reference>
<dbReference type="STRING" id="45074.Lsan_3479"/>
<evidence type="ECO:0000313" key="1">
    <source>
        <dbReference type="EMBL" id="KTD53815.1"/>
    </source>
</evidence>
<dbReference type="RefSeq" id="WP_058515405.1">
    <property type="nucleotide sequence ID" value="NZ_CAAAIH010000049.1"/>
</dbReference>
<accession>A0A0W0YA67</accession>